<keyword evidence="1" id="KW-0436">Ligase</keyword>
<evidence type="ECO:0000256" key="1">
    <source>
        <dbReference type="HAMAP-Rule" id="MF_00122"/>
    </source>
</evidence>
<comment type="subunit">
    <text evidence="1">Heterotrimer of A, B and C subunits.</text>
</comment>
<keyword evidence="3" id="KW-1185">Reference proteome</keyword>
<dbReference type="GO" id="GO:0070681">
    <property type="term" value="P:glutaminyl-tRNAGln biosynthesis via transamidation"/>
    <property type="evidence" value="ECO:0007669"/>
    <property type="project" value="TreeGrafter"/>
</dbReference>
<dbReference type="EMBL" id="QGLE01000011">
    <property type="protein sequence ID" value="PWR19442.1"/>
    <property type="molecule type" value="Genomic_DNA"/>
</dbReference>
<keyword evidence="1" id="KW-0547">Nucleotide-binding</keyword>
<dbReference type="GO" id="GO:0006450">
    <property type="term" value="P:regulation of translational fidelity"/>
    <property type="evidence" value="ECO:0007669"/>
    <property type="project" value="InterPro"/>
</dbReference>
<dbReference type="Gene3D" id="1.10.20.60">
    <property type="entry name" value="Glu-tRNAGln amidotransferase C subunit, N-terminal domain"/>
    <property type="match status" value="1"/>
</dbReference>
<dbReference type="SUPFAM" id="SSF141000">
    <property type="entry name" value="Glu-tRNAGln amidotransferase C subunit"/>
    <property type="match status" value="1"/>
</dbReference>
<evidence type="ECO:0000313" key="3">
    <source>
        <dbReference type="Proteomes" id="UP000245461"/>
    </source>
</evidence>
<comment type="function">
    <text evidence="1">Allows the formation of correctly charged Asn-tRNA(Asn) or Gln-tRNA(Gln) through the transamidation of misacylated Asp-tRNA(Asn) or Glu-tRNA(Gln) in organisms which lack either or both of asparaginyl-tRNA or glutaminyl-tRNA synthetases. The reaction takes place in the presence of glutamine and ATP through an activated phospho-Asp-tRNA(Asn) or phospho-Glu-tRNA(Gln).</text>
</comment>
<accession>A0A317DY88</accession>
<comment type="catalytic activity">
    <reaction evidence="1">
        <text>L-glutamyl-tRNA(Gln) + L-glutamine + ATP + H2O = L-glutaminyl-tRNA(Gln) + L-glutamate + ADP + phosphate + H(+)</text>
        <dbReference type="Rhea" id="RHEA:17521"/>
        <dbReference type="Rhea" id="RHEA-COMP:9681"/>
        <dbReference type="Rhea" id="RHEA-COMP:9684"/>
        <dbReference type="ChEBI" id="CHEBI:15377"/>
        <dbReference type="ChEBI" id="CHEBI:15378"/>
        <dbReference type="ChEBI" id="CHEBI:29985"/>
        <dbReference type="ChEBI" id="CHEBI:30616"/>
        <dbReference type="ChEBI" id="CHEBI:43474"/>
        <dbReference type="ChEBI" id="CHEBI:58359"/>
        <dbReference type="ChEBI" id="CHEBI:78520"/>
        <dbReference type="ChEBI" id="CHEBI:78521"/>
        <dbReference type="ChEBI" id="CHEBI:456216"/>
    </reaction>
</comment>
<comment type="similarity">
    <text evidence="1">Belongs to the GatC family.</text>
</comment>
<dbReference type="InterPro" id="IPR036113">
    <property type="entry name" value="Asp/Glu-ADT_sf_sub_c"/>
</dbReference>
<proteinExistence type="inferred from homology"/>
<dbReference type="GO" id="GO:0050566">
    <property type="term" value="F:asparaginyl-tRNA synthase (glutamine-hydrolyzing) activity"/>
    <property type="evidence" value="ECO:0007669"/>
    <property type="project" value="RHEA"/>
</dbReference>
<dbReference type="EC" id="6.3.5.-" evidence="1"/>
<reference evidence="2 3" key="1">
    <citation type="submission" date="2018-05" db="EMBL/GenBank/DDBJ databases">
        <title>Zavarzinia sp. HR-AS.</title>
        <authorList>
            <person name="Lee Y."/>
            <person name="Jeon C.O."/>
        </authorList>
    </citation>
    <scope>NUCLEOTIDE SEQUENCE [LARGE SCALE GENOMIC DNA]</scope>
    <source>
        <strain evidence="2 3">HR-AS</strain>
    </source>
</reference>
<comment type="caution">
    <text evidence="2">The sequence shown here is derived from an EMBL/GenBank/DDBJ whole genome shotgun (WGS) entry which is preliminary data.</text>
</comment>
<gene>
    <name evidence="1" type="primary">gatC</name>
    <name evidence="2" type="ORF">DKG74_16750</name>
</gene>
<keyword evidence="2" id="KW-0808">Transferase</keyword>
<protein>
    <recommendedName>
        <fullName evidence="1">Aspartyl/glutamyl-tRNA(Asn/Gln) amidotransferase subunit C</fullName>
        <shortName evidence="1">Asp/Glu-ADT subunit C</shortName>
        <ecNumber evidence="1">6.3.5.-</ecNumber>
    </recommendedName>
</protein>
<dbReference type="RefSeq" id="WP_109907324.1">
    <property type="nucleotide sequence ID" value="NZ_QGLE01000011.1"/>
</dbReference>
<keyword evidence="1" id="KW-0648">Protein biosynthesis</keyword>
<dbReference type="GO" id="GO:0050567">
    <property type="term" value="F:glutaminyl-tRNA synthase (glutamine-hydrolyzing) activity"/>
    <property type="evidence" value="ECO:0007669"/>
    <property type="project" value="UniProtKB-UniRule"/>
</dbReference>
<dbReference type="PANTHER" id="PTHR15004">
    <property type="entry name" value="GLUTAMYL-TRNA(GLN) AMIDOTRANSFERASE SUBUNIT C, MITOCHONDRIAL"/>
    <property type="match status" value="1"/>
</dbReference>
<dbReference type="Pfam" id="PF02686">
    <property type="entry name" value="GatC"/>
    <property type="match status" value="1"/>
</dbReference>
<dbReference type="GO" id="GO:0016740">
    <property type="term" value="F:transferase activity"/>
    <property type="evidence" value="ECO:0007669"/>
    <property type="project" value="UniProtKB-KW"/>
</dbReference>
<dbReference type="AlphaFoldDB" id="A0A317DY88"/>
<dbReference type="Proteomes" id="UP000245461">
    <property type="component" value="Unassembled WGS sequence"/>
</dbReference>
<keyword evidence="1" id="KW-0067">ATP-binding</keyword>
<dbReference type="PANTHER" id="PTHR15004:SF0">
    <property type="entry name" value="GLUTAMYL-TRNA(GLN) AMIDOTRANSFERASE SUBUNIT C, MITOCHONDRIAL"/>
    <property type="match status" value="1"/>
</dbReference>
<sequence>MSVDPATVKKVARLARIRVDDAELPALADEVNGILHFVEQLQSVDVTGVAPLTSVVHRSLPLRADVITDGGDPEKVLANAPDRLESFFTVPKVIE</sequence>
<dbReference type="GO" id="GO:0005524">
    <property type="term" value="F:ATP binding"/>
    <property type="evidence" value="ECO:0007669"/>
    <property type="project" value="UniProtKB-KW"/>
</dbReference>
<name>A0A317DY88_9PROT</name>
<dbReference type="InterPro" id="IPR003837">
    <property type="entry name" value="GatC"/>
</dbReference>
<dbReference type="HAMAP" id="MF_00122">
    <property type="entry name" value="GatC"/>
    <property type="match status" value="1"/>
</dbReference>
<dbReference type="NCBIfam" id="TIGR00135">
    <property type="entry name" value="gatC"/>
    <property type="match status" value="1"/>
</dbReference>
<dbReference type="OrthoDB" id="9794326at2"/>
<comment type="catalytic activity">
    <reaction evidence="1">
        <text>L-aspartyl-tRNA(Asn) + L-glutamine + ATP + H2O = L-asparaginyl-tRNA(Asn) + L-glutamate + ADP + phosphate + 2 H(+)</text>
        <dbReference type="Rhea" id="RHEA:14513"/>
        <dbReference type="Rhea" id="RHEA-COMP:9674"/>
        <dbReference type="Rhea" id="RHEA-COMP:9677"/>
        <dbReference type="ChEBI" id="CHEBI:15377"/>
        <dbReference type="ChEBI" id="CHEBI:15378"/>
        <dbReference type="ChEBI" id="CHEBI:29985"/>
        <dbReference type="ChEBI" id="CHEBI:30616"/>
        <dbReference type="ChEBI" id="CHEBI:43474"/>
        <dbReference type="ChEBI" id="CHEBI:58359"/>
        <dbReference type="ChEBI" id="CHEBI:78515"/>
        <dbReference type="ChEBI" id="CHEBI:78516"/>
        <dbReference type="ChEBI" id="CHEBI:456216"/>
    </reaction>
</comment>
<dbReference type="GO" id="GO:0006412">
    <property type="term" value="P:translation"/>
    <property type="evidence" value="ECO:0007669"/>
    <property type="project" value="UniProtKB-UniRule"/>
</dbReference>
<organism evidence="2 3">
    <name type="scientific">Zavarzinia aquatilis</name>
    <dbReference type="NCBI Taxonomy" id="2211142"/>
    <lineage>
        <taxon>Bacteria</taxon>
        <taxon>Pseudomonadati</taxon>
        <taxon>Pseudomonadota</taxon>
        <taxon>Alphaproteobacteria</taxon>
        <taxon>Rhodospirillales</taxon>
        <taxon>Zavarziniaceae</taxon>
        <taxon>Zavarzinia</taxon>
    </lineage>
</organism>
<evidence type="ECO:0000313" key="2">
    <source>
        <dbReference type="EMBL" id="PWR19442.1"/>
    </source>
</evidence>